<dbReference type="PANTHER" id="PTHR30619:SF1">
    <property type="entry name" value="RECOMBINATION PROTEIN 2"/>
    <property type="match status" value="1"/>
</dbReference>
<dbReference type="AlphaFoldDB" id="A0A933VWR1"/>
<dbReference type="InterPro" id="IPR036866">
    <property type="entry name" value="RibonucZ/Hydroxyglut_hydro"/>
</dbReference>
<sequence length="433" mass="48284">MKLRIFQSDKGDCLLLEGKDGGRILCDGGMTTSMRTHVRDALAELRVAGEKLDYVYISHIDQDHISGVLQLLQDELEWRLFEFHGKEGTPIREPKVPRPPEIGGIWHNGFRDQIGKNAGDVEDLLAAVAPALLASAVPEIVELGEELQQIAVSIPEAIKVSRYASAELLGIPINQFPGSPNSPKLLMYRDGQEPFDVGSMQLTIVGPTNDELTLLRDGWNNFLRDVKGRESIKKLRAEIKRKIEAFGAESFDLRDWNGIEDYKGVTTPNIASLMFMVEENGKRLLLTGDSQRDIILKGLELAGFLEPGHLHVDVLKTQHHASEHNFDAEFCRQVSADNYVFCGNGSSGNPELSVIQMIYDSRLGPKAKRALAPKAEDRPFKFWFSTTSEMQAEESLQRQTFEKVEKLVEKLVQKSDGQLTAAFNNDASIELAI</sequence>
<comment type="caution">
    <text evidence="2">The sequence shown here is derived from an EMBL/GenBank/DDBJ whole genome shotgun (WGS) entry which is preliminary data.</text>
</comment>
<evidence type="ECO:0000259" key="1">
    <source>
        <dbReference type="Pfam" id="PF00753"/>
    </source>
</evidence>
<feature type="domain" description="Metallo-beta-lactamase" evidence="1">
    <location>
        <begin position="11"/>
        <end position="73"/>
    </location>
</feature>
<dbReference type="EMBL" id="JACRJB010000052">
    <property type="protein sequence ID" value="MBI5131272.1"/>
    <property type="molecule type" value="Genomic_DNA"/>
</dbReference>
<reference evidence="2" key="1">
    <citation type="submission" date="2020-07" db="EMBL/GenBank/DDBJ databases">
        <title>Huge and variable diversity of episymbiotic CPR bacteria and DPANN archaea in groundwater ecosystems.</title>
        <authorList>
            <person name="He C.Y."/>
            <person name="Keren R."/>
            <person name="Whittaker M."/>
            <person name="Farag I.F."/>
            <person name="Doudna J."/>
            <person name="Cate J.H.D."/>
            <person name="Banfield J.F."/>
        </authorList>
    </citation>
    <scope>NUCLEOTIDE SEQUENCE</scope>
    <source>
        <strain evidence="2">NC_groundwater_1818_Pr3_B-0.1um_66_35</strain>
    </source>
</reference>
<protein>
    <submittedName>
        <fullName evidence="2">MBL fold metallo-hydrolase</fullName>
    </submittedName>
</protein>
<evidence type="ECO:0000313" key="2">
    <source>
        <dbReference type="EMBL" id="MBI5131272.1"/>
    </source>
</evidence>
<dbReference type="PANTHER" id="PTHR30619">
    <property type="entry name" value="DNA INTERNALIZATION/COMPETENCE PROTEIN COMEC/REC2"/>
    <property type="match status" value="1"/>
</dbReference>
<gene>
    <name evidence="2" type="ORF">HZA66_17690</name>
</gene>
<dbReference type="SUPFAM" id="SSF56281">
    <property type="entry name" value="Metallo-hydrolase/oxidoreductase"/>
    <property type="match status" value="1"/>
</dbReference>
<evidence type="ECO:0000313" key="3">
    <source>
        <dbReference type="Proteomes" id="UP000782519"/>
    </source>
</evidence>
<name>A0A933VWR1_RHOPL</name>
<dbReference type="Pfam" id="PF00753">
    <property type="entry name" value="Lactamase_B"/>
    <property type="match status" value="1"/>
</dbReference>
<accession>A0A933VWR1</accession>
<proteinExistence type="predicted"/>
<dbReference type="Gene3D" id="3.60.15.10">
    <property type="entry name" value="Ribonuclease Z/Hydroxyacylglutathione hydrolase-like"/>
    <property type="match status" value="1"/>
</dbReference>
<organism evidence="2 3">
    <name type="scientific">Rhodopseudomonas palustris</name>
    <dbReference type="NCBI Taxonomy" id="1076"/>
    <lineage>
        <taxon>Bacteria</taxon>
        <taxon>Pseudomonadati</taxon>
        <taxon>Pseudomonadota</taxon>
        <taxon>Alphaproteobacteria</taxon>
        <taxon>Hyphomicrobiales</taxon>
        <taxon>Nitrobacteraceae</taxon>
        <taxon>Rhodopseudomonas</taxon>
    </lineage>
</organism>
<dbReference type="InterPro" id="IPR052159">
    <property type="entry name" value="Competence_DNA_uptake"/>
</dbReference>
<dbReference type="InterPro" id="IPR001279">
    <property type="entry name" value="Metallo-B-lactamas"/>
</dbReference>
<dbReference type="Proteomes" id="UP000782519">
    <property type="component" value="Unassembled WGS sequence"/>
</dbReference>